<dbReference type="Proteomes" id="UP000759131">
    <property type="component" value="Unassembled WGS sequence"/>
</dbReference>
<proteinExistence type="predicted"/>
<name>A0A7R9QJ86_9ACAR</name>
<dbReference type="OrthoDB" id="433124at2759"/>
<dbReference type="Pfam" id="PF02996">
    <property type="entry name" value="Prefoldin"/>
    <property type="match status" value="1"/>
</dbReference>
<evidence type="ECO:0000313" key="2">
    <source>
        <dbReference type="Proteomes" id="UP000759131"/>
    </source>
</evidence>
<dbReference type="CDD" id="cd23158">
    <property type="entry name" value="Prefoldin_UXT"/>
    <property type="match status" value="1"/>
</dbReference>
<dbReference type="Gene3D" id="1.10.287.370">
    <property type="match status" value="1"/>
</dbReference>
<evidence type="ECO:0000313" key="1">
    <source>
        <dbReference type="EMBL" id="CAD7648054.1"/>
    </source>
</evidence>
<dbReference type="EMBL" id="CAJPIZ010041955">
    <property type="protein sequence ID" value="CAG2121793.1"/>
    <property type="molecule type" value="Genomic_DNA"/>
</dbReference>
<reference evidence="1" key="1">
    <citation type="submission" date="2020-11" db="EMBL/GenBank/DDBJ databases">
        <authorList>
            <person name="Tran Van P."/>
        </authorList>
    </citation>
    <scope>NUCLEOTIDE SEQUENCE</scope>
</reference>
<dbReference type="EMBL" id="OC896530">
    <property type="protein sequence ID" value="CAD7648054.1"/>
    <property type="molecule type" value="Genomic_DNA"/>
</dbReference>
<dbReference type="InterPro" id="IPR004127">
    <property type="entry name" value="Prefoldin_subunit_alpha"/>
</dbReference>
<gene>
    <name evidence="1" type="ORF">OSB1V03_LOCUS21739</name>
</gene>
<sequence length="80" mass="9182">MQTDIGSNFYVQTVITDPHKVFLMIGMGFYLELTLEEAILAIDKREALLNEELKQLSIQSSRIKANIKLIMETIQQIINL</sequence>
<dbReference type="AlphaFoldDB" id="A0A7R9QJ86"/>
<protein>
    <submittedName>
        <fullName evidence="1">Uncharacterized protein</fullName>
    </submittedName>
</protein>
<dbReference type="SUPFAM" id="SSF46579">
    <property type="entry name" value="Prefoldin"/>
    <property type="match status" value="1"/>
</dbReference>
<accession>A0A7R9QJ86</accession>
<keyword evidence="2" id="KW-1185">Reference proteome</keyword>
<dbReference type="InterPro" id="IPR009053">
    <property type="entry name" value="Prefoldin"/>
</dbReference>
<organism evidence="1">
    <name type="scientific">Medioppia subpectinata</name>
    <dbReference type="NCBI Taxonomy" id="1979941"/>
    <lineage>
        <taxon>Eukaryota</taxon>
        <taxon>Metazoa</taxon>
        <taxon>Ecdysozoa</taxon>
        <taxon>Arthropoda</taxon>
        <taxon>Chelicerata</taxon>
        <taxon>Arachnida</taxon>
        <taxon>Acari</taxon>
        <taxon>Acariformes</taxon>
        <taxon>Sarcoptiformes</taxon>
        <taxon>Oribatida</taxon>
        <taxon>Brachypylina</taxon>
        <taxon>Oppioidea</taxon>
        <taxon>Oppiidae</taxon>
        <taxon>Medioppia</taxon>
    </lineage>
</organism>